<evidence type="ECO:0000313" key="3">
    <source>
        <dbReference type="Proteomes" id="UP001356170"/>
    </source>
</evidence>
<dbReference type="PANTHER" id="PTHR43267:SF1">
    <property type="entry name" value="TRNA THREONYLCARBAMOYLADENOSINE DEHYDRATASE"/>
    <property type="match status" value="1"/>
</dbReference>
<keyword evidence="3" id="KW-1185">Reference proteome</keyword>
<feature type="domain" description="THIF-type NAD/FAD binding fold" evidence="1">
    <location>
        <begin position="24"/>
        <end position="260"/>
    </location>
</feature>
<dbReference type="SUPFAM" id="SSF69572">
    <property type="entry name" value="Activating enzymes of the ubiquitin-like proteins"/>
    <property type="match status" value="1"/>
</dbReference>
<dbReference type="Proteomes" id="UP001356170">
    <property type="component" value="Unassembled WGS sequence"/>
</dbReference>
<dbReference type="CDD" id="cd00755">
    <property type="entry name" value="YgdL_like"/>
    <property type="match status" value="1"/>
</dbReference>
<dbReference type="Pfam" id="PF00899">
    <property type="entry name" value="ThiF"/>
    <property type="match status" value="1"/>
</dbReference>
<evidence type="ECO:0000313" key="2">
    <source>
        <dbReference type="EMBL" id="MEF2155913.1"/>
    </source>
</evidence>
<reference evidence="2 3" key="1">
    <citation type="submission" date="2024-01" db="EMBL/GenBank/DDBJ databases">
        <title>Novel species of the genus Luteimonas isolated from rivers.</title>
        <authorList>
            <person name="Lu H."/>
        </authorList>
    </citation>
    <scope>NUCLEOTIDE SEQUENCE [LARGE SCALE GENOMIC DNA]</scope>
    <source>
        <strain evidence="2 3">FXH3W</strain>
    </source>
</reference>
<gene>
    <name evidence="2" type="ORF">V3390_06655</name>
</gene>
<organism evidence="2 3">
    <name type="scientific">Aquilutibacter rugosus</name>
    <dbReference type="NCBI Taxonomy" id="3115820"/>
    <lineage>
        <taxon>Bacteria</taxon>
        <taxon>Pseudomonadati</taxon>
        <taxon>Pseudomonadota</taxon>
        <taxon>Gammaproteobacteria</taxon>
        <taxon>Lysobacterales</taxon>
        <taxon>Lysobacteraceae</taxon>
        <taxon>Aquilutibacter</taxon>
    </lineage>
</organism>
<evidence type="ECO:0000259" key="1">
    <source>
        <dbReference type="Pfam" id="PF00899"/>
    </source>
</evidence>
<comment type="caution">
    <text evidence="2">The sequence shown here is derived from an EMBL/GenBank/DDBJ whole genome shotgun (WGS) entry which is preliminary data.</text>
</comment>
<accession>A0ABU7V125</accession>
<protein>
    <submittedName>
        <fullName evidence="2">tRNA threonylcarbamoyladenosine dehydratase</fullName>
    </submittedName>
</protein>
<dbReference type="InterPro" id="IPR000594">
    <property type="entry name" value="ThiF_NAD_FAD-bd"/>
</dbReference>
<dbReference type="InterPro" id="IPR035985">
    <property type="entry name" value="Ubiquitin-activating_enz"/>
</dbReference>
<dbReference type="PANTHER" id="PTHR43267">
    <property type="entry name" value="TRNA THREONYLCARBAMOYLADENOSINE DEHYDRATASE"/>
    <property type="match status" value="1"/>
</dbReference>
<dbReference type="RefSeq" id="WP_331703890.1">
    <property type="nucleotide sequence ID" value="NZ_JAZHBO010000002.1"/>
</dbReference>
<proteinExistence type="predicted"/>
<dbReference type="InterPro" id="IPR045886">
    <property type="entry name" value="ThiF/MoeB/HesA"/>
</dbReference>
<sequence>MPESNVQDWTERFAGIDRLYGRGAVEFFRTRRVIIIGIGGVGTWVAESLARTGIGHLTLVDADEVCVSNTNRQLPALAPNYGRSKAQLMAERMRSINPHIDVAVQETFLTPANMAELLGHNYDVVIDACDAFRVKVEMAAWCRRRKQPLVMVGAAGGRTDPTQVRIRDLSKTEQDAMLALIRRKLREEFNFPRNRSRYFGVYAVYSLENVQYPQADGTVCGIRPNVSGEAALNIDCGGGLGSATHITGTFAFAACAKAIELLLKQRDRVPSDSQ</sequence>
<dbReference type="Gene3D" id="3.40.50.720">
    <property type="entry name" value="NAD(P)-binding Rossmann-like Domain"/>
    <property type="match status" value="1"/>
</dbReference>
<name>A0ABU7V125_9GAMM</name>
<dbReference type="EMBL" id="JAZHBO010000002">
    <property type="protein sequence ID" value="MEF2155913.1"/>
    <property type="molecule type" value="Genomic_DNA"/>
</dbReference>